<evidence type="ECO:0000259" key="3">
    <source>
        <dbReference type="Pfam" id="PF13354"/>
    </source>
</evidence>
<dbReference type="Gene3D" id="3.40.710.10">
    <property type="entry name" value="DD-peptidase/beta-lactamase superfamily"/>
    <property type="match status" value="1"/>
</dbReference>
<feature type="region of interest" description="Disordered" evidence="1">
    <location>
        <begin position="228"/>
        <end position="258"/>
    </location>
</feature>
<accession>A0ABU8MZJ4</accession>
<feature type="signal peptide" evidence="2">
    <location>
        <begin position="1"/>
        <end position="28"/>
    </location>
</feature>
<dbReference type="PANTHER" id="PTHR35333:SF3">
    <property type="entry name" value="BETA-LACTAMASE-TYPE TRANSPEPTIDASE FOLD CONTAINING PROTEIN"/>
    <property type="match status" value="1"/>
</dbReference>
<keyword evidence="4" id="KW-0378">Hydrolase</keyword>
<dbReference type="PROSITE" id="PS51257">
    <property type="entry name" value="PROKAR_LIPOPROTEIN"/>
    <property type="match status" value="1"/>
</dbReference>
<dbReference type="EMBL" id="JBBEGL010000001">
    <property type="protein sequence ID" value="MEJ2885165.1"/>
    <property type="molecule type" value="Genomic_DNA"/>
</dbReference>
<dbReference type="SUPFAM" id="SSF56601">
    <property type="entry name" value="beta-lactamase/transpeptidase-like"/>
    <property type="match status" value="1"/>
</dbReference>
<evidence type="ECO:0000313" key="4">
    <source>
        <dbReference type="EMBL" id="MEJ2885165.1"/>
    </source>
</evidence>
<keyword evidence="2" id="KW-0732">Signal</keyword>
<evidence type="ECO:0000256" key="2">
    <source>
        <dbReference type="SAM" id="SignalP"/>
    </source>
</evidence>
<reference evidence="4 5" key="1">
    <citation type="submission" date="2024-03" db="EMBL/GenBank/DDBJ databases">
        <title>Actinomycetospora sp. OC33-EN06, a novel actinomycete isolated from wild orchid (Aerides multiflora).</title>
        <authorList>
            <person name="Suriyachadkun C."/>
        </authorList>
    </citation>
    <scope>NUCLEOTIDE SEQUENCE [LARGE SCALE GENOMIC DNA]</scope>
    <source>
        <strain evidence="4 5">OC33-EN06</strain>
    </source>
</reference>
<feature type="domain" description="Beta-lactamase class A catalytic" evidence="3">
    <location>
        <begin position="87"/>
        <end position="173"/>
    </location>
</feature>
<dbReference type="GO" id="GO:0016787">
    <property type="term" value="F:hydrolase activity"/>
    <property type="evidence" value="ECO:0007669"/>
    <property type="project" value="UniProtKB-KW"/>
</dbReference>
<dbReference type="PANTHER" id="PTHR35333">
    <property type="entry name" value="BETA-LACTAMASE"/>
    <property type="match status" value="1"/>
</dbReference>
<evidence type="ECO:0000256" key="1">
    <source>
        <dbReference type="SAM" id="MobiDB-lite"/>
    </source>
</evidence>
<comment type="caution">
    <text evidence="4">The sequence shown here is derived from an EMBL/GenBank/DDBJ whole genome shotgun (WGS) entry which is preliminary data.</text>
</comment>
<evidence type="ECO:0000313" key="5">
    <source>
        <dbReference type="Proteomes" id="UP001370100"/>
    </source>
</evidence>
<sequence length="299" mass="31198">MRGLTIRSVALAAVGVVAAGLVACSGTAAPFDRWPDSRFGAVVVDRATGGTTVDHHGHDQFRSASLVKLLIALDLLERPTPLAAPDRQLISAMLRSSDDDAASVLWAREGAPAIVERSVARLGLTDTEPPASRSSWGYTATSAQDVARVYRHLLDTAPAGVRDLVLGELRATTRCAVDGRDQYGGLPHAAAGRPWAAKQGWSGFGEVPDGARCVPTPAPVVDPAADDRVRAAAPPAPAQTGSEPDIDTEGPVLHTGGVVGDRDDRIVVVLSLHPEGTPFGEATRRLDDVTGALVSAPRR</sequence>
<keyword evidence="5" id="KW-1185">Reference proteome</keyword>
<name>A0ABU8MZJ4_9PSEU</name>
<organism evidence="4 5">
    <name type="scientific">Actinomycetospora aeridis</name>
    <dbReference type="NCBI Taxonomy" id="3129231"/>
    <lineage>
        <taxon>Bacteria</taxon>
        <taxon>Bacillati</taxon>
        <taxon>Actinomycetota</taxon>
        <taxon>Actinomycetes</taxon>
        <taxon>Pseudonocardiales</taxon>
        <taxon>Pseudonocardiaceae</taxon>
        <taxon>Actinomycetospora</taxon>
    </lineage>
</organism>
<feature type="chain" id="PRO_5045805910" evidence="2">
    <location>
        <begin position="29"/>
        <end position="299"/>
    </location>
</feature>
<protein>
    <submittedName>
        <fullName evidence="4">Serine hydrolase</fullName>
    </submittedName>
</protein>
<dbReference type="RefSeq" id="WP_337711659.1">
    <property type="nucleotide sequence ID" value="NZ_JBBEGL010000001.1"/>
</dbReference>
<gene>
    <name evidence="4" type="ORF">WCD41_01785</name>
</gene>
<dbReference type="Proteomes" id="UP001370100">
    <property type="component" value="Unassembled WGS sequence"/>
</dbReference>
<dbReference type="InterPro" id="IPR012338">
    <property type="entry name" value="Beta-lactam/transpept-like"/>
</dbReference>
<proteinExistence type="predicted"/>
<dbReference type="Pfam" id="PF13354">
    <property type="entry name" value="Beta-lactamase2"/>
    <property type="match status" value="1"/>
</dbReference>
<dbReference type="InterPro" id="IPR045155">
    <property type="entry name" value="Beta-lactam_cat"/>
</dbReference>
<dbReference type="InterPro" id="IPR000871">
    <property type="entry name" value="Beta-lactam_class-A"/>
</dbReference>